<dbReference type="Proteomes" id="UP000198211">
    <property type="component" value="Unassembled WGS sequence"/>
</dbReference>
<dbReference type="GO" id="GO:0004386">
    <property type="term" value="F:helicase activity"/>
    <property type="evidence" value="ECO:0007669"/>
    <property type="project" value="UniProtKB-KW"/>
</dbReference>
<keyword evidence="1" id="KW-0547">Nucleotide-binding</keyword>
<sequence>MSSTKPGEKKLNFSLEYKKGLANRNNFDPSIVPGGRHYFSRYVNDDREIERALHRAIFVLFYPESNHRANHVRSGWRINQFKCIIVAQGLDFGFDSFLPLWPCVGTAALGNFLLRPLAAAAVPDWSRYQVRNAA</sequence>
<comment type="caution">
    <text evidence="1">The sequence shown here is derived from an EMBL/GenBank/DDBJ whole genome shotgun (WGS) entry which is preliminary data.</text>
</comment>
<dbReference type="AlphaFoldDB" id="A0A225WC58"/>
<keyword evidence="2" id="KW-1185">Reference proteome</keyword>
<proteinExistence type="predicted"/>
<name>A0A225WC58_9STRA</name>
<evidence type="ECO:0000313" key="1">
    <source>
        <dbReference type="EMBL" id="OWZ14577.1"/>
    </source>
</evidence>
<reference evidence="2" key="1">
    <citation type="submission" date="2017-03" db="EMBL/GenBank/DDBJ databases">
        <title>Phytopthora megakarya and P. palmivora, two closely related causual agents of cacao black pod achieved similar genome size and gene model numbers by different mechanisms.</title>
        <authorList>
            <person name="Ali S."/>
            <person name="Shao J."/>
            <person name="Larry D.J."/>
            <person name="Kronmiller B."/>
            <person name="Shen D."/>
            <person name="Strem M.D."/>
            <person name="Melnick R.L."/>
            <person name="Guiltinan M.J."/>
            <person name="Tyler B.M."/>
            <person name="Meinhardt L.W."/>
            <person name="Bailey B.A."/>
        </authorList>
    </citation>
    <scope>NUCLEOTIDE SEQUENCE [LARGE SCALE GENOMIC DNA]</scope>
    <source>
        <strain evidence="2">zdho120</strain>
    </source>
</reference>
<dbReference type="EMBL" id="NBNE01001306">
    <property type="protein sequence ID" value="OWZ14577.1"/>
    <property type="molecule type" value="Genomic_DNA"/>
</dbReference>
<gene>
    <name evidence="1" type="ORF">PHMEG_00011925</name>
</gene>
<evidence type="ECO:0000313" key="2">
    <source>
        <dbReference type="Proteomes" id="UP000198211"/>
    </source>
</evidence>
<accession>A0A225WC58</accession>
<organism evidence="1 2">
    <name type="scientific">Phytophthora megakarya</name>
    <dbReference type="NCBI Taxonomy" id="4795"/>
    <lineage>
        <taxon>Eukaryota</taxon>
        <taxon>Sar</taxon>
        <taxon>Stramenopiles</taxon>
        <taxon>Oomycota</taxon>
        <taxon>Peronosporomycetes</taxon>
        <taxon>Peronosporales</taxon>
        <taxon>Peronosporaceae</taxon>
        <taxon>Phytophthora</taxon>
    </lineage>
</organism>
<keyword evidence="1" id="KW-0067">ATP-binding</keyword>
<protein>
    <submittedName>
        <fullName evidence="1">Helitron helicase</fullName>
    </submittedName>
</protein>
<keyword evidence="1" id="KW-0347">Helicase</keyword>
<keyword evidence="1" id="KW-0378">Hydrolase</keyword>